<feature type="region of interest" description="Disordered" evidence="4">
    <location>
        <begin position="1"/>
        <end position="45"/>
    </location>
</feature>
<accession>A0A2P1GMZ8</accession>
<keyword evidence="2" id="KW-0167">Capsid protein</keyword>
<evidence type="ECO:0000256" key="3">
    <source>
        <dbReference type="ARBA" id="ARBA00022844"/>
    </source>
</evidence>
<protein>
    <submittedName>
        <fullName evidence="6">Capsid protein</fullName>
    </submittedName>
</protein>
<dbReference type="Gene3D" id="2.60.120.20">
    <property type="match status" value="1"/>
</dbReference>
<evidence type="ECO:0000313" key="6">
    <source>
        <dbReference type="EMBL" id="AVM87189.1"/>
    </source>
</evidence>
<name>A0A2P1GMZ8_9VIRU</name>
<sequence length="769" mass="83867">MKMAGKKKNTTRGAGPANPTQRRTRTRSKKQTQPKTTPASAVRKELSKVKQQIKVVKERTDGPKVQDQFTTTVDLGLVEPVPTDSLTRVLGTVFNPTILKAPTSGTTSTPLTIRASQYQLWRLKSLKLVFLPQVGASAVAGTTFVASLLQNSGVAPEVNLDAIYTRPNMRMQMGRPMSWVIPPRYLLGPKQGWYTTNPNQEQMTTLGPLMEVHGYGKTWSTYQDKAWNGPLWRCTATVTFEFTSYGPEVPLANLERDKTEGKATVKADTEGNAVVKLENPSGFAAGPHAGNVNGVISDVIWGIGDVLVESASAALPGWGWLIGGAWWFIKKISGRSLKTWLVANPDFPLSDGWQDVYYVYRSFDDARTNTPWQPPLGTQGTLVFSALFDWTQLTPMDGTTGTPASQPTYPLPPATPVTGLTLENLANNLSQTFVPLHVVGGTPYNPTLESSVIIKDIHGEGITPPNGKLVQILLAQKLGGSYTYHSSSALAPHPKPAVLDSGWDGGQGTLYGDALSLFKWFENQEKSGVSDPWVTNVTMGLTAGGSSSPSPIHCLAVYCHFYTTNQADPPRHSSVGLLMYGISVQDWYDKSPSPPRSLYLVLDSTSGYGADCNAEYQGQPHTFFLTHYPPNPSRGGFASQRNLVECDGVNDSGASGLALLPTKGGDAQELALYDLLMLVDADLAGNLADCVMCRTKVKHSFPLCFYMRTSDSVRRVLLCDTPFQSLLESWGSDLECEDWYGKMFACLGRVIPSWVLNEYGYRHGVDETD</sequence>
<reference evidence="6" key="1">
    <citation type="journal article" date="2018" name="Nature">
        <title>The evolutionary history of vertebrate RNA viruses.</title>
        <authorList>
            <person name="Shi M."/>
            <person name="Lin X.D."/>
            <person name="Chen X."/>
            <person name="Tian J.H."/>
            <person name="Chen L.J."/>
            <person name="Li K."/>
            <person name="Wang W."/>
            <person name="Eden J.S."/>
            <person name="Shen J.J."/>
            <person name="Liu L."/>
            <person name="Holmes E.C."/>
            <person name="Zhang Y.Z."/>
        </authorList>
    </citation>
    <scope>NUCLEOTIDE SEQUENCE</scope>
    <source>
        <strain evidence="6">GDSWC170753</strain>
    </source>
</reference>
<evidence type="ECO:0000259" key="5">
    <source>
        <dbReference type="Pfam" id="PF03115"/>
    </source>
</evidence>
<dbReference type="InterPro" id="IPR029053">
    <property type="entry name" value="Viral_coat"/>
</dbReference>
<dbReference type="InterPro" id="IPR004337">
    <property type="entry name" value="Astro_capsid_N"/>
</dbReference>
<organism evidence="6">
    <name type="scientific">Beihai tree frog astrovirus</name>
    <dbReference type="NCBI Taxonomy" id="2116129"/>
    <lineage>
        <taxon>Viruses</taxon>
        <taxon>Riboviria</taxon>
        <taxon>Orthornavirae</taxon>
        <taxon>Pisuviricota</taxon>
        <taxon>Stelpaviricetes</taxon>
        <taxon>Stellavirales</taxon>
        <taxon>Astroviridae</taxon>
    </lineage>
</organism>
<comment type="subcellular location">
    <subcellularLocation>
        <location evidence="1">Virion</location>
    </subcellularLocation>
</comment>
<feature type="compositionally biased region" description="Basic residues" evidence="4">
    <location>
        <begin position="22"/>
        <end position="32"/>
    </location>
</feature>
<evidence type="ECO:0000256" key="1">
    <source>
        <dbReference type="ARBA" id="ARBA00004328"/>
    </source>
</evidence>
<evidence type="ECO:0000256" key="2">
    <source>
        <dbReference type="ARBA" id="ARBA00022561"/>
    </source>
</evidence>
<proteinExistence type="predicted"/>
<dbReference type="EMBL" id="MG599932">
    <property type="protein sequence ID" value="AVM87189.1"/>
    <property type="molecule type" value="Genomic_RNA"/>
</dbReference>
<dbReference type="GO" id="GO:0019028">
    <property type="term" value="C:viral capsid"/>
    <property type="evidence" value="ECO:0007669"/>
    <property type="project" value="UniProtKB-KW"/>
</dbReference>
<evidence type="ECO:0000256" key="4">
    <source>
        <dbReference type="SAM" id="MobiDB-lite"/>
    </source>
</evidence>
<feature type="domain" description="Astrovirus capsid protein inner core" evidence="5">
    <location>
        <begin position="22"/>
        <end position="245"/>
    </location>
</feature>
<feature type="compositionally biased region" description="Basic residues" evidence="4">
    <location>
        <begin position="1"/>
        <end position="10"/>
    </location>
</feature>
<keyword evidence="3" id="KW-0946">Virion</keyword>
<dbReference type="Pfam" id="PF03115">
    <property type="entry name" value="Astro_capsid_N"/>
    <property type="match status" value="1"/>
</dbReference>